<feature type="compositionally biased region" description="Low complexity" evidence="1">
    <location>
        <begin position="370"/>
        <end position="394"/>
    </location>
</feature>
<sequence length="522" mass="54157">MPGSIAERSLSCCPLIGRTGIPPDERSWMPLSDQPTWIDYAEFGERFVEAAVTESRIEAAVSGMAGRGMTIGPFSVGPAGLARFVAKGSVGKPHIVRHGPHVHFEVMVPVKLRVDITLGGQRLRLEAVVEIDLDLHARTARPLLIVIDIPPVTGRDVSFVMRAQAIGTAFELLLDPISRMVQREVANRLNAMLDDPESRRGRVFDVEAIVDGRQSEYRGQAEFDWIGYDEFGRQFFQRVVTAQRVREVVESLAGKPIEVGPLRTGPRNAAEVSVRGSVRMPRLVPHGDATNDAVPGRATTAASTAGAAGADASVASVHAGAGVDASAASTDAGAAGTDASTAGGADASAASADAGASDAGAARVNPGAVSADAGAAGVDPGGASASSTGAAADSDAGRTGLHDGSPSDTDGLVAFDLTIPVTLDITVDVFKANRYRAEVEVPLELVARAADPLLIVIDTEAPAARDIALEVVAEGWRARMLGRLAKIDEQVAAQVAAVVRGEVADASRRTIDVAARLNSIGV</sequence>
<dbReference type="EMBL" id="UGRY01000002">
    <property type="protein sequence ID" value="SUA73157.1"/>
    <property type="molecule type" value="Genomic_DNA"/>
</dbReference>
<accession>A0A378Y9V7</accession>
<feature type="region of interest" description="Disordered" evidence="1">
    <location>
        <begin position="370"/>
        <end position="407"/>
    </location>
</feature>
<protein>
    <submittedName>
        <fullName evidence="2">Uncharacterized protein</fullName>
    </submittedName>
</protein>
<dbReference type="AlphaFoldDB" id="A0A378Y9V7"/>
<name>A0A378Y9V7_9NOCA</name>
<keyword evidence="3" id="KW-1185">Reference proteome</keyword>
<proteinExistence type="predicted"/>
<dbReference type="STRING" id="1406858.GCA_000710895_01382"/>
<dbReference type="Proteomes" id="UP000255467">
    <property type="component" value="Unassembled WGS sequence"/>
</dbReference>
<reference evidence="2 3" key="1">
    <citation type="submission" date="2018-06" db="EMBL/GenBank/DDBJ databases">
        <authorList>
            <consortium name="Pathogen Informatics"/>
            <person name="Doyle S."/>
        </authorList>
    </citation>
    <scope>NUCLEOTIDE SEQUENCE [LARGE SCALE GENOMIC DNA]</scope>
    <source>
        <strain evidence="2 3">NCTC1934</strain>
    </source>
</reference>
<organism evidence="2 3">
    <name type="scientific">Nocardia otitidiscaviarum</name>
    <dbReference type="NCBI Taxonomy" id="1823"/>
    <lineage>
        <taxon>Bacteria</taxon>
        <taxon>Bacillati</taxon>
        <taxon>Actinomycetota</taxon>
        <taxon>Actinomycetes</taxon>
        <taxon>Mycobacteriales</taxon>
        <taxon>Nocardiaceae</taxon>
        <taxon>Nocardia</taxon>
    </lineage>
</organism>
<gene>
    <name evidence="2" type="ORF">NCTC1934_00593</name>
</gene>
<evidence type="ECO:0000313" key="2">
    <source>
        <dbReference type="EMBL" id="SUA73157.1"/>
    </source>
</evidence>
<feature type="region of interest" description="Disordered" evidence="1">
    <location>
        <begin position="264"/>
        <end position="298"/>
    </location>
</feature>
<evidence type="ECO:0000256" key="1">
    <source>
        <dbReference type="SAM" id="MobiDB-lite"/>
    </source>
</evidence>
<evidence type="ECO:0000313" key="3">
    <source>
        <dbReference type="Proteomes" id="UP000255467"/>
    </source>
</evidence>